<dbReference type="GO" id="GO:0008425">
    <property type="term" value="F:2-methoxy-6-polyprenyl-1,4-benzoquinol methyltransferase activity"/>
    <property type="evidence" value="ECO:0007669"/>
    <property type="project" value="TreeGrafter"/>
</dbReference>
<dbReference type="GO" id="GO:0009234">
    <property type="term" value="P:menaquinone biosynthetic process"/>
    <property type="evidence" value="ECO:0007669"/>
    <property type="project" value="UniProtKB-UniRule"/>
</dbReference>
<comment type="catalytic activity">
    <reaction evidence="5">
        <text>a 2-demethylmenaquinol + S-adenosyl-L-methionine = a menaquinol + S-adenosyl-L-homocysteine + H(+)</text>
        <dbReference type="Rhea" id="RHEA:42640"/>
        <dbReference type="Rhea" id="RHEA-COMP:9539"/>
        <dbReference type="Rhea" id="RHEA-COMP:9563"/>
        <dbReference type="ChEBI" id="CHEBI:15378"/>
        <dbReference type="ChEBI" id="CHEBI:18151"/>
        <dbReference type="ChEBI" id="CHEBI:55437"/>
        <dbReference type="ChEBI" id="CHEBI:57856"/>
        <dbReference type="ChEBI" id="CHEBI:59789"/>
        <dbReference type="EC" id="2.1.1.163"/>
    </reaction>
</comment>
<dbReference type="PROSITE" id="PS51608">
    <property type="entry name" value="SAM_MT_UBIE"/>
    <property type="match status" value="1"/>
</dbReference>
<dbReference type="HAMAP" id="MF_01813">
    <property type="entry name" value="MenG_UbiE_methyltr"/>
    <property type="match status" value="1"/>
</dbReference>
<dbReference type="SUPFAM" id="SSF53335">
    <property type="entry name" value="S-adenosyl-L-methionine-dependent methyltransferases"/>
    <property type="match status" value="1"/>
</dbReference>
<evidence type="ECO:0000256" key="2">
    <source>
        <dbReference type="ARBA" id="ARBA00022603"/>
    </source>
</evidence>
<comment type="function">
    <text evidence="5">Methyltransferase required for the conversion of demethylmenaquinol (DMKH2) to menaquinol (MKH2).</text>
</comment>
<dbReference type="EC" id="2.1.1.163" evidence="5"/>
<comment type="caution">
    <text evidence="5">Lacks conserved residue(s) required for the propagation of feature annotation.</text>
</comment>
<protein>
    <recommendedName>
        <fullName evidence="5">Demethylmenaquinone methyltransferase</fullName>
        <ecNumber evidence="5">2.1.1.163</ecNumber>
    </recommendedName>
</protein>
<dbReference type="PANTHER" id="PTHR43591">
    <property type="entry name" value="METHYLTRANSFERASE"/>
    <property type="match status" value="1"/>
</dbReference>
<dbReference type="GO" id="GO:0032259">
    <property type="term" value="P:methylation"/>
    <property type="evidence" value="ECO:0007669"/>
    <property type="project" value="UniProtKB-KW"/>
</dbReference>
<dbReference type="UniPathway" id="UPA00079">
    <property type="reaction ID" value="UER00169"/>
</dbReference>
<comment type="pathway">
    <text evidence="5">Quinol/quinone metabolism; menaquinone biosynthesis; menaquinol from 1,4-dihydroxy-2-naphthoate: step 2/2.</text>
</comment>
<keyword evidence="3 5" id="KW-0808">Transferase</keyword>
<dbReference type="CDD" id="cd02440">
    <property type="entry name" value="AdoMet_MTases"/>
    <property type="match status" value="1"/>
</dbReference>
<keyword evidence="4 5" id="KW-0949">S-adenosyl-L-methionine</keyword>
<gene>
    <name evidence="5" type="primary">menG</name>
</gene>
<dbReference type="Gene3D" id="3.40.50.150">
    <property type="entry name" value="Vaccinia Virus protein VP39"/>
    <property type="match status" value="1"/>
</dbReference>
<accession>B2DD90</accession>
<dbReference type="InterPro" id="IPR004033">
    <property type="entry name" value="UbiE/COQ5_MeTrFase"/>
</dbReference>
<dbReference type="InterPro" id="IPR029063">
    <property type="entry name" value="SAM-dependent_MTases_sf"/>
</dbReference>
<proteinExistence type="inferred from homology"/>
<dbReference type="NCBIfam" id="TIGR01934">
    <property type="entry name" value="MenG_MenH_UbiE"/>
    <property type="match status" value="1"/>
</dbReference>
<evidence type="ECO:0000256" key="3">
    <source>
        <dbReference type="ARBA" id="ARBA00022679"/>
    </source>
</evidence>
<evidence type="ECO:0000313" key="6">
    <source>
        <dbReference type="EMBL" id="BAG28279.1"/>
    </source>
</evidence>
<organism evidence="6">
    <name type="scientific">Desulfotignum balticum</name>
    <dbReference type="NCBI Taxonomy" id="115781"/>
    <lineage>
        <taxon>Bacteria</taxon>
        <taxon>Pseudomonadati</taxon>
        <taxon>Thermodesulfobacteriota</taxon>
        <taxon>Desulfobacteria</taxon>
        <taxon>Desulfobacterales</taxon>
        <taxon>Desulfobacteraceae</taxon>
        <taxon>Desulfotignum</taxon>
    </lineage>
</organism>
<dbReference type="UniPathway" id="UPA00232"/>
<feature type="binding site" evidence="5">
    <location>
        <position position="90"/>
    </location>
    <ligand>
        <name>S-adenosyl-L-methionine</name>
        <dbReference type="ChEBI" id="CHEBI:59789"/>
    </ligand>
</feature>
<dbReference type="EMBL" id="AB368180">
    <property type="protein sequence ID" value="BAG28279.1"/>
    <property type="molecule type" value="Genomic_DNA"/>
</dbReference>
<dbReference type="Pfam" id="PF01209">
    <property type="entry name" value="Ubie_methyltran"/>
    <property type="match status" value="1"/>
</dbReference>
<keyword evidence="2 5" id="KW-0489">Methyltransferase</keyword>
<dbReference type="PANTHER" id="PTHR43591:SF24">
    <property type="entry name" value="2-METHOXY-6-POLYPRENYL-1,4-BENZOQUINOL METHYLASE, MITOCHONDRIAL"/>
    <property type="match status" value="1"/>
</dbReference>
<evidence type="ECO:0000256" key="5">
    <source>
        <dbReference type="HAMAP-Rule" id="MF_01813"/>
    </source>
</evidence>
<sequence length="256" mass="28915">MRKQNQDRTLETPAPGKKKKITQYFDAIGQRYDLADTLMSFGLHFSWRKNSLRQLDIKAGYRILDLCGGAGEFARRIAGTGTKGLPVVCDLSRTMLATGKNKSTGPARQNRIQWVQSDAEQLGFADNAFDAVIVGYGIRNLENLHHGLQEMHRVLIPGGTLVIMEFSIPQNRWLRTLYHWYSFKIMPTFGKVITGEKAPFIYLAESIRCFPAPERVQRILESAGFIRVTFQRLSNGLVTVYSATKQNNIFTSKLPA</sequence>
<evidence type="ECO:0000256" key="1">
    <source>
        <dbReference type="ARBA" id="ARBA00022428"/>
    </source>
</evidence>
<name>B2DD90_9BACT</name>
<comment type="similarity">
    <text evidence="5">Belongs to the class I-like SAM-binding methyltransferase superfamily. MenG/UbiE family.</text>
</comment>
<dbReference type="GO" id="GO:0043770">
    <property type="term" value="F:demethylmenaquinone methyltransferase activity"/>
    <property type="evidence" value="ECO:0007669"/>
    <property type="project" value="UniProtKB-UniRule"/>
</dbReference>
<feature type="binding site" evidence="5">
    <location>
        <begin position="118"/>
        <end position="119"/>
    </location>
    <ligand>
        <name>S-adenosyl-L-methionine</name>
        <dbReference type="ChEBI" id="CHEBI:59789"/>
    </ligand>
</feature>
<reference evidence="6" key="1">
    <citation type="journal article" date="2008" name="Appl. Microbiol. Biotechnol.">
        <title>Subtractive hybridization and random arbitrarily primed PCR analyses of a benzoate-assimilating bacterium, Desulfotignum balticum.</title>
        <authorList>
            <person name="Habe H."/>
            <person name="Kobuna A."/>
            <person name="Hosoda A."/>
            <person name="Kouzuma A."/>
            <person name="Yamane H."/>
            <person name="Nojiri H."/>
            <person name="Omori T."/>
            <person name="Watanabe K."/>
        </authorList>
    </citation>
    <scope>NUCLEOTIDE SEQUENCE</scope>
    <source>
        <strain evidence="6">DSM 7044</strain>
    </source>
</reference>
<dbReference type="AlphaFoldDB" id="B2DD90"/>
<keyword evidence="1 5" id="KW-0474">Menaquinone biosynthesis</keyword>
<evidence type="ECO:0000256" key="4">
    <source>
        <dbReference type="ARBA" id="ARBA00022691"/>
    </source>
</evidence>